<organism evidence="1 2">
    <name type="scientific">Linnemannia elongata AG-77</name>
    <dbReference type="NCBI Taxonomy" id="1314771"/>
    <lineage>
        <taxon>Eukaryota</taxon>
        <taxon>Fungi</taxon>
        <taxon>Fungi incertae sedis</taxon>
        <taxon>Mucoromycota</taxon>
        <taxon>Mortierellomycotina</taxon>
        <taxon>Mortierellomycetes</taxon>
        <taxon>Mortierellales</taxon>
        <taxon>Mortierellaceae</taxon>
        <taxon>Linnemannia</taxon>
    </lineage>
</organism>
<gene>
    <name evidence="1" type="ORF">K457DRAFT_131407</name>
</gene>
<keyword evidence="2" id="KW-1185">Reference proteome</keyword>
<protein>
    <submittedName>
        <fullName evidence="1">Uncharacterized protein</fullName>
    </submittedName>
</protein>
<sequence length="323" mass="36686">MKTKVDRIREEWYTVVLSTEEEVQDMTLGKGPVDNPEGGWLLAMGTPYTSSVCSIIDTEYTHGEYSGMDPDGDSLGGCSKDTLHGRYHAFDLAIPGEHTLVHRLQLLEDIVDKIKDHVPVVIKEYHRIQYPGDRIDAIKCYWKKMSQRNVDGMIFVDGSREYLGDVYKWKPVTTVDLLIRNEKELYAAHGKHIPELALDTGGVTVIDDTVYEMELCRGGVAKIVRARKDKPSPNSIRVVLSNIRACALGNIWDEDSCHLLRIYHSRIRKELMGKSALDITGMSPVYMSCFPMDSSARPRGYPWKKPTTDTRLYPWEMTDIRSA</sequence>
<accession>A0A197JAX6</accession>
<proteinExistence type="predicted"/>
<reference evidence="1 2" key="1">
    <citation type="submission" date="2016-05" db="EMBL/GenBank/DDBJ databases">
        <title>Genome sequencing reveals origins of a unique bacterial endosymbiosis in the earliest lineages of terrestrial Fungi.</title>
        <authorList>
            <consortium name="DOE Joint Genome Institute"/>
            <person name="Uehling J."/>
            <person name="Gryganskyi A."/>
            <person name="Hameed K."/>
            <person name="Tschaplinski T."/>
            <person name="Misztal P."/>
            <person name="Wu S."/>
            <person name="Desiro A."/>
            <person name="Vande Pol N."/>
            <person name="Du Z.-Y."/>
            <person name="Zienkiewicz A."/>
            <person name="Zienkiewicz K."/>
            <person name="Morin E."/>
            <person name="Tisserant E."/>
            <person name="Splivallo R."/>
            <person name="Hainaut M."/>
            <person name="Henrissat B."/>
            <person name="Ohm R."/>
            <person name="Kuo A."/>
            <person name="Yan J."/>
            <person name="Lipzen A."/>
            <person name="Nolan M."/>
            <person name="Labutti K."/>
            <person name="Barry K."/>
            <person name="Goldstein A."/>
            <person name="Labbe J."/>
            <person name="Schadt C."/>
            <person name="Tuskan G."/>
            <person name="Grigoriev I."/>
            <person name="Martin F."/>
            <person name="Vilgalys R."/>
            <person name="Bonito G."/>
        </authorList>
    </citation>
    <scope>NUCLEOTIDE SEQUENCE [LARGE SCALE GENOMIC DNA]</scope>
    <source>
        <strain evidence="1 2">AG-77</strain>
    </source>
</reference>
<dbReference type="OrthoDB" id="5596547at2759"/>
<name>A0A197JAX6_9FUNG</name>
<evidence type="ECO:0000313" key="2">
    <source>
        <dbReference type="Proteomes" id="UP000078512"/>
    </source>
</evidence>
<dbReference type="AlphaFoldDB" id="A0A197JAX6"/>
<dbReference type="EMBL" id="KV442190">
    <property type="protein sequence ID" value="OAQ22260.1"/>
    <property type="molecule type" value="Genomic_DNA"/>
</dbReference>
<dbReference type="SUPFAM" id="SSF56091">
    <property type="entry name" value="DNA ligase/mRNA capping enzyme, catalytic domain"/>
    <property type="match status" value="1"/>
</dbReference>
<evidence type="ECO:0000313" key="1">
    <source>
        <dbReference type="EMBL" id="OAQ22260.1"/>
    </source>
</evidence>
<dbReference type="Proteomes" id="UP000078512">
    <property type="component" value="Unassembled WGS sequence"/>
</dbReference>